<evidence type="ECO:0000313" key="12">
    <source>
        <dbReference type="Proteomes" id="UP000283880"/>
    </source>
</evidence>
<evidence type="ECO:0000256" key="9">
    <source>
        <dbReference type="ARBA" id="ARBA00037998"/>
    </source>
</evidence>
<organism evidence="11 12">
    <name type="scientific">Enterocloster asparagiformis</name>
    <dbReference type="NCBI Taxonomy" id="333367"/>
    <lineage>
        <taxon>Bacteria</taxon>
        <taxon>Bacillati</taxon>
        <taxon>Bacillota</taxon>
        <taxon>Clostridia</taxon>
        <taxon>Lachnospirales</taxon>
        <taxon>Lachnospiraceae</taxon>
        <taxon>Enterocloster</taxon>
    </lineage>
</organism>
<dbReference type="EMBL" id="QSBM01000008">
    <property type="protein sequence ID" value="RGX29338.1"/>
    <property type="molecule type" value="Genomic_DNA"/>
</dbReference>
<gene>
    <name evidence="11" type="ORF">DWV29_12480</name>
</gene>
<accession>A0A413FFL3</accession>
<dbReference type="CDD" id="cd06582">
    <property type="entry name" value="TM_PBP1_LivH_like"/>
    <property type="match status" value="1"/>
</dbReference>
<dbReference type="RefSeq" id="WP_007707217.1">
    <property type="nucleotide sequence ID" value="NZ_CABMHH010000193.1"/>
</dbReference>
<dbReference type="Pfam" id="PF02653">
    <property type="entry name" value="BPD_transp_2"/>
    <property type="match status" value="1"/>
</dbReference>
<feature type="transmembrane region" description="Helical" evidence="10">
    <location>
        <begin position="39"/>
        <end position="56"/>
    </location>
</feature>
<reference evidence="11 12" key="1">
    <citation type="submission" date="2018-08" db="EMBL/GenBank/DDBJ databases">
        <title>A genome reference for cultivated species of the human gut microbiota.</title>
        <authorList>
            <person name="Zou Y."/>
            <person name="Xue W."/>
            <person name="Luo G."/>
        </authorList>
    </citation>
    <scope>NUCLEOTIDE SEQUENCE [LARGE SCALE GENOMIC DNA]</scope>
    <source>
        <strain evidence="11 12">AF04-15</strain>
    </source>
</reference>
<dbReference type="InterPro" id="IPR052157">
    <property type="entry name" value="BCAA_transport_permease"/>
</dbReference>
<evidence type="ECO:0000256" key="6">
    <source>
        <dbReference type="ARBA" id="ARBA00022970"/>
    </source>
</evidence>
<dbReference type="GO" id="GO:0005304">
    <property type="term" value="F:L-valine transmembrane transporter activity"/>
    <property type="evidence" value="ECO:0007669"/>
    <property type="project" value="TreeGrafter"/>
</dbReference>
<keyword evidence="6" id="KW-0029">Amino-acid transport</keyword>
<evidence type="ECO:0000256" key="4">
    <source>
        <dbReference type="ARBA" id="ARBA00022519"/>
    </source>
</evidence>
<evidence type="ECO:0000256" key="1">
    <source>
        <dbReference type="ARBA" id="ARBA00004651"/>
    </source>
</evidence>
<dbReference type="GO" id="GO:0005886">
    <property type="term" value="C:plasma membrane"/>
    <property type="evidence" value="ECO:0007669"/>
    <property type="project" value="UniProtKB-SubCell"/>
</dbReference>
<comment type="caution">
    <text evidence="11">The sequence shown here is derived from an EMBL/GenBank/DDBJ whole genome shotgun (WGS) entry which is preliminary data.</text>
</comment>
<keyword evidence="4" id="KW-0997">Cell inner membrane</keyword>
<dbReference type="GO" id="GO:0015190">
    <property type="term" value="F:L-leucine transmembrane transporter activity"/>
    <property type="evidence" value="ECO:0007669"/>
    <property type="project" value="TreeGrafter"/>
</dbReference>
<evidence type="ECO:0000256" key="5">
    <source>
        <dbReference type="ARBA" id="ARBA00022692"/>
    </source>
</evidence>
<feature type="transmembrane region" description="Helical" evidence="10">
    <location>
        <begin position="97"/>
        <end position="120"/>
    </location>
</feature>
<proteinExistence type="inferred from homology"/>
<dbReference type="PANTHER" id="PTHR11795">
    <property type="entry name" value="BRANCHED-CHAIN AMINO ACID TRANSPORT SYSTEM PERMEASE PROTEIN LIVH"/>
    <property type="match status" value="1"/>
</dbReference>
<dbReference type="InterPro" id="IPR001851">
    <property type="entry name" value="ABC_transp_permease"/>
</dbReference>
<feature type="transmembrane region" description="Helical" evidence="10">
    <location>
        <begin position="186"/>
        <end position="219"/>
    </location>
</feature>
<evidence type="ECO:0000256" key="3">
    <source>
        <dbReference type="ARBA" id="ARBA00022475"/>
    </source>
</evidence>
<dbReference type="GO" id="GO:0015188">
    <property type="term" value="F:L-isoleucine transmembrane transporter activity"/>
    <property type="evidence" value="ECO:0007669"/>
    <property type="project" value="TreeGrafter"/>
</dbReference>
<protein>
    <submittedName>
        <fullName evidence="11">Branched-chain amino acid ABC transporter permease</fullName>
    </submittedName>
</protein>
<dbReference type="AlphaFoldDB" id="A0A413FFL3"/>
<evidence type="ECO:0000313" key="11">
    <source>
        <dbReference type="EMBL" id="RGX29338.1"/>
    </source>
</evidence>
<keyword evidence="2" id="KW-0813">Transport</keyword>
<comment type="subcellular location">
    <subcellularLocation>
        <location evidence="1">Cell membrane</location>
        <topology evidence="1">Multi-pass membrane protein</topology>
    </subcellularLocation>
</comment>
<sequence length="295" mass="32123">MEACMYYFQMLLNGLSLGAVYAIIALGFTLIYSILKFSNFSHGGIMVVCAYFAYVIQRRFQLNFVSMMLITAAFGAILACLVQFVGFENLRAKRSNIMLYFVSSSTLGVLLQNIIVITFSSTYYAYPAFFTPPFVEVNGFTFSVSDMIMLGISAVVIIALMFLLYRTRLGISIRALSMDSETVKLMGINVSVVVALTFMISGALAAVAGIFCGVNYILYPQLNQLVFKGMIASILGGLGNISGALYGGIMLGVLEVCFNNAFGAGLVPVFSFVFSMIFLLVRPQGIAGKYVLDKV</sequence>
<dbReference type="Proteomes" id="UP000283880">
    <property type="component" value="Unassembled WGS sequence"/>
</dbReference>
<keyword evidence="8 10" id="KW-0472">Membrane</keyword>
<dbReference type="GO" id="GO:0042941">
    <property type="term" value="P:D-alanine transmembrane transport"/>
    <property type="evidence" value="ECO:0007669"/>
    <property type="project" value="TreeGrafter"/>
</dbReference>
<dbReference type="OrthoDB" id="9807115at2"/>
<dbReference type="PANTHER" id="PTHR11795:SF371">
    <property type="entry name" value="HIGH-AFFINITY BRANCHED-CHAIN AMINO ACID TRANSPORT SYSTEM PERMEASE PROTEIN LIVH"/>
    <property type="match status" value="1"/>
</dbReference>
<evidence type="ECO:0000256" key="10">
    <source>
        <dbReference type="SAM" id="Phobius"/>
    </source>
</evidence>
<feature type="transmembrane region" description="Helical" evidence="10">
    <location>
        <begin position="6"/>
        <end position="32"/>
    </location>
</feature>
<dbReference type="GO" id="GO:1903806">
    <property type="term" value="P:L-isoleucine import across plasma membrane"/>
    <property type="evidence" value="ECO:0007669"/>
    <property type="project" value="TreeGrafter"/>
</dbReference>
<name>A0A413FFL3_9FIRM</name>
<feature type="transmembrane region" description="Helical" evidence="10">
    <location>
        <begin position="261"/>
        <end position="281"/>
    </location>
</feature>
<feature type="transmembrane region" description="Helical" evidence="10">
    <location>
        <begin position="140"/>
        <end position="165"/>
    </location>
</feature>
<comment type="similarity">
    <text evidence="9">Belongs to the binding-protein-dependent transport system permease family. LivHM subfamily.</text>
</comment>
<evidence type="ECO:0000256" key="8">
    <source>
        <dbReference type="ARBA" id="ARBA00023136"/>
    </source>
</evidence>
<evidence type="ECO:0000256" key="2">
    <source>
        <dbReference type="ARBA" id="ARBA00022448"/>
    </source>
</evidence>
<feature type="transmembrane region" description="Helical" evidence="10">
    <location>
        <begin position="62"/>
        <end position="85"/>
    </location>
</feature>
<keyword evidence="5 10" id="KW-0812">Transmembrane</keyword>
<evidence type="ECO:0000256" key="7">
    <source>
        <dbReference type="ARBA" id="ARBA00022989"/>
    </source>
</evidence>
<feature type="transmembrane region" description="Helical" evidence="10">
    <location>
        <begin position="231"/>
        <end position="254"/>
    </location>
</feature>
<keyword evidence="3" id="KW-1003">Cell membrane</keyword>
<dbReference type="GO" id="GO:0015192">
    <property type="term" value="F:L-phenylalanine transmembrane transporter activity"/>
    <property type="evidence" value="ECO:0007669"/>
    <property type="project" value="TreeGrafter"/>
</dbReference>
<keyword evidence="7 10" id="KW-1133">Transmembrane helix</keyword>
<dbReference type="GO" id="GO:0015808">
    <property type="term" value="P:L-alanine transport"/>
    <property type="evidence" value="ECO:0007669"/>
    <property type="project" value="TreeGrafter"/>
</dbReference>